<feature type="transmembrane region" description="Helical" evidence="1">
    <location>
        <begin position="6"/>
        <end position="26"/>
    </location>
</feature>
<organism evidence="2 3">
    <name type="scientific">Legionella jordanis</name>
    <dbReference type="NCBI Taxonomy" id="456"/>
    <lineage>
        <taxon>Bacteria</taxon>
        <taxon>Pseudomonadati</taxon>
        <taxon>Pseudomonadota</taxon>
        <taxon>Gammaproteobacteria</taxon>
        <taxon>Legionellales</taxon>
        <taxon>Legionellaceae</taxon>
        <taxon>Legionella</taxon>
    </lineage>
</organism>
<gene>
    <name evidence="2" type="ORF">Ljor_1045</name>
</gene>
<dbReference type="AlphaFoldDB" id="A0A0W0V9C7"/>
<keyword evidence="1" id="KW-0812">Transmembrane</keyword>
<keyword evidence="1" id="KW-1133">Transmembrane helix</keyword>
<dbReference type="STRING" id="456.Ljor_1045"/>
<dbReference type="PATRIC" id="fig|456.5.peg.1112"/>
<evidence type="ECO:0000313" key="3">
    <source>
        <dbReference type="Proteomes" id="UP000055035"/>
    </source>
</evidence>
<sequence>MLLTIALVVLGCAIVVMFSAEFARGFKKLFNIPGMKLLLPLIFASALVVYYEYWISWGLLITKWLLHQAAAYLSKLFPFMQGIGVAEVLLLWMLSTVPVLALDFWMKKQTFEPFRYPFITSLIIWLLAAILLTVSYNYS</sequence>
<reference evidence="2 3" key="1">
    <citation type="submission" date="2015-11" db="EMBL/GenBank/DDBJ databases">
        <title>Genomic analysis of 38 Legionella species identifies large and diverse effector repertoires.</title>
        <authorList>
            <person name="Burstein D."/>
            <person name="Amaro F."/>
            <person name="Zusman T."/>
            <person name="Lifshitz Z."/>
            <person name="Cohen O."/>
            <person name="Gilbert J.A."/>
            <person name="Pupko T."/>
            <person name="Shuman H.A."/>
            <person name="Segal G."/>
        </authorList>
    </citation>
    <scope>NUCLEOTIDE SEQUENCE [LARGE SCALE GENOMIC DNA]</scope>
    <source>
        <strain evidence="2 3">BL-540</strain>
    </source>
</reference>
<dbReference type="Proteomes" id="UP000055035">
    <property type="component" value="Unassembled WGS sequence"/>
</dbReference>
<dbReference type="EMBL" id="LNYJ01000011">
    <property type="protein sequence ID" value="KTD16739.1"/>
    <property type="molecule type" value="Genomic_DNA"/>
</dbReference>
<keyword evidence="3" id="KW-1185">Reference proteome</keyword>
<keyword evidence="1" id="KW-0472">Membrane</keyword>
<dbReference type="OrthoDB" id="5653183at2"/>
<evidence type="ECO:0000313" key="2">
    <source>
        <dbReference type="EMBL" id="KTD16739.1"/>
    </source>
</evidence>
<protein>
    <recommendedName>
        <fullName evidence="4">Transmembrane protein</fullName>
    </recommendedName>
</protein>
<dbReference type="RefSeq" id="WP_058470570.1">
    <property type="nucleotide sequence ID" value="NZ_CAAAIC010000002.1"/>
</dbReference>
<comment type="caution">
    <text evidence="2">The sequence shown here is derived from an EMBL/GenBank/DDBJ whole genome shotgun (WGS) entry which is preliminary data.</text>
</comment>
<feature type="transmembrane region" description="Helical" evidence="1">
    <location>
        <begin position="38"/>
        <end position="59"/>
    </location>
</feature>
<evidence type="ECO:0000256" key="1">
    <source>
        <dbReference type="SAM" id="Phobius"/>
    </source>
</evidence>
<name>A0A0W0V9C7_9GAMM</name>
<evidence type="ECO:0008006" key="4">
    <source>
        <dbReference type="Google" id="ProtNLM"/>
    </source>
</evidence>
<accession>A0A0W0V9C7</accession>
<feature type="transmembrane region" description="Helical" evidence="1">
    <location>
        <begin position="79"/>
        <end position="102"/>
    </location>
</feature>
<proteinExistence type="predicted"/>
<feature type="transmembrane region" description="Helical" evidence="1">
    <location>
        <begin position="114"/>
        <end position="136"/>
    </location>
</feature>